<dbReference type="NCBIfam" id="TIGR02032">
    <property type="entry name" value="GG-red-SF"/>
    <property type="match status" value="1"/>
</dbReference>
<evidence type="ECO:0000313" key="3">
    <source>
        <dbReference type="Proteomes" id="UP000214975"/>
    </source>
</evidence>
<dbReference type="InterPro" id="IPR011777">
    <property type="entry name" value="Geranylgeranyl_Rdtase_fam"/>
</dbReference>
<dbReference type="Gene3D" id="3.50.50.60">
    <property type="entry name" value="FAD/NAD(P)-binding domain"/>
    <property type="match status" value="1"/>
</dbReference>
<evidence type="ECO:0000313" key="2">
    <source>
        <dbReference type="EMBL" id="AST58267.1"/>
    </source>
</evidence>
<dbReference type="PRINTS" id="PR00420">
    <property type="entry name" value="RNGMNOXGNASE"/>
</dbReference>
<dbReference type="GO" id="GO:0071949">
    <property type="term" value="F:FAD binding"/>
    <property type="evidence" value="ECO:0007669"/>
    <property type="project" value="InterPro"/>
</dbReference>
<dbReference type="EMBL" id="CP016893">
    <property type="protein sequence ID" value="AST58267.1"/>
    <property type="molecule type" value="Genomic_DNA"/>
</dbReference>
<reference evidence="2 3" key="1">
    <citation type="submission" date="2016-08" db="EMBL/GenBank/DDBJ databases">
        <title>A novel genetic cassette of butanologenic Thermoanaerobacterium thermosaccharolyticum that directly convert cellulose to butanol.</title>
        <authorList>
            <person name="Li T."/>
            <person name="He J."/>
        </authorList>
    </citation>
    <scope>NUCLEOTIDE SEQUENCE [LARGE SCALE GENOMIC DNA]</scope>
    <source>
        <strain evidence="2 3">TG57</strain>
    </source>
</reference>
<name>A0A223I0T1_THETR</name>
<dbReference type="PANTHER" id="PTHR42685">
    <property type="entry name" value="GERANYLGERANYL DIPHOSPHATE REDUCTASE"/>
    <property type="match status" value="1"/>
</dbReference>
<dbReference type="SUPFAM" id="SSF51905">
    <property type="entry name" value="FAD/NAD(P)-binding domain"/>
    <property type="match status" value="1"/>
</dbReference>
<dbReference type="Pfam" id="PF01494">
    <property type="entry name" value="FAD_binding_3"/>
    <property type="match status" value="1"/>
</dbReference>
<dbReference type="AlphaFoldDB" id="A0A223I0T1"/>
<dbReference type="Proteomes" id="UP000214975">
    <property type="component" value="Chromosome"/>
</dbReference>
<protein>
    <submittedName>
        <fullName evidence="2">Geranylgeranyl reductase</fullName>
    </submittedName>
</protein>
<dbReference type="InterPro" id="IPR050407">
    <property type="entry name" value="Geranylgeranyl_reductase"/>
</dbReference>
<dbReference type="OMA" id="MVNPFNG"/>
<organism evidence="2 3">
    <name type="scientific">Thermoanaerobacterium thermosaccharolyticum</name>
    <name type="common">Clostridium thermosaccharolyticum</name>
    <dbReference type="NCBI Taxonomy" id="1517"/>
    <lineage>
        <taxon>Bacteria</taxon>
        <taxon>Bacillati</taxon>
        <taxon>Bacillota</taxon>
        <taxon>Clostridia</taxon>
        <taxon>Thermoanaerobacterales</taxon>
        <taxon>Thermoanaerobacteraceae</taxon>
        <taxon>Thermoanaerobacterium</taxon>
    </lineage>
</organism>
<dbReference type="InterPro" id="IPR002938">
    <property type="entry name" value="FAD-bd"/>
</dbReference>
<dbReference type="GeneID" id="93863599"/>
<sequence length="387" mass="43822">MYDVIIIGGGPAGSTLARRLSAQGYKALLIEKFTMPRYKACGGGITPRCYKMLDLDISDYVEDTTYKIAFKFPNNKSVVLETEKPIIYQVDRTKFDKYLIDKAVESGCDVHDGEKFLDFYRDGKEVVVKTDRGQYKTRILVGADGINSTVAYKANLLNGEKGIALEAEVYVDKCDIEKVRGEVVVDFNAIKYGYGWVFPKKDRLSIGVGTFLSKTSKIKENLSNMIDENVVGNVEECKIYGHQLSFPNGKDGTYNNDKVILIGDATRLADPFTGEGIYNAILTANISFDVIEKYFNGKCELSEYTERLRREVVSDIKWAHRLSLFTYNNMGFIEKSVKYFSNVLSYFIDIMMGDNNYINYKLKVPLYALHIKNSKTKIKVKNDVAHI</sequence>
<dbReference type="InterPro" id="IPR036188">
    <property type="entry name" value="FAD/NAD-bd_sf"/>
</dbReference>
<dbReference type="RefSeq" id="WP_013297245.1">
    <property type="nucleotide sequence ID" value="NZ_CP016893.1"/>
</dbReference>
<accession>A0A223I0T1</accession>
<gene>
    <name evidence="2" type="ORF">Thert_02359</name>
</gene>
<feature type="domain" description="FAD-binding" evidence="1">
    <location>
        <begin position="2"/>
        <end position="281"/>
    </location>
</feature>
<proteinExistence type="predicted"/>
<evidence type="ECO:0000259" key="1">
    <source>
        <dbReference type="Pfam" id="PF01494"/>
    </source>
</evidence>
<dbReference type="PANTHER" id="PTHR42685:SF22">
    <property type="entry name" value="CONDITIONED MEDIUM FACTOR RECEPTOR 1"/>
    <property type="match status" value="1"/>
</dbReference>
<dbReference type="GO" id="GO:0016628">
    <property type="term" value="F:oxidoreductase activity, acting on the CH-CH group of donors, NAD or NADP as acceptor"/>
    <property type="evidence" value="ECO:0007669"/>
    <property type="project" value="InterPro"/>
</dbReference>